<dbReference type="GO" id="GO:0003677">
    <property type="term" value="F:DNA binding"/>
    <property type="evidence" value="ECO:0007669"/>
    <property type="project" value="UniProtKB-KW"/>
</dbReference>
<dbReference type="Pfam" id="PF01381">
    <property type="entry name" value="HTH_3"/>
    <property type="match status" value="1"/>
</dbReference>
<name>A0AAU8B4W0_9CAUD</name>
<evidence type="ECO:0000313" key="3">
    <source>
        <dbReference type="EMBL" id="XCD06722.1"/>
    </source>
</evidence>
<dbReference type="PANTHER" id="PTHR46797:SF1">
    <property type="entry name" value="METHYLPHOSPHONATE SYNTHASE"/>
    <property type="match status" value="1"/>
</dbReference>
<evidence type="ECO:0000256" key="1">
    <source>
        <dbReference type="ARBA" id="ARBA00023125"/>
    </source>
</evidence>
<feature type="domain" description="HTH cro/C1-type" evidence="2">
    <location>
        <begin position="4"/>
        <end position="59"/>
    </location>
</feature>
<dbReference type="SUPFAM" id="SSF47413">
    <property type="entry name" value="lambda repressor-like DNA-binding domains"/>
    <property type="match status" value="1"/>
</dbReference>
<dbReference type="CDD" id="cd00093">
    <property type="entry name" value="HTH_XRE"/>
    <property type="match status" value="1"/>
</dbReference>
<dbReference type="InterPro" id="IPR050807">
    <property type="entry name" value="TransReg_Diox_bact_type"/>
</dbReference>
<accession>A0AAU8B4W0</accession>
<dbReference type="SMART" id="SM00530">
    <property type="entry name" value="HTH_XRE"/>
    <property type="match status" value="1"/>
</dbReference>
<keyword evidence="1" id="KW-0238">DNA-binding</keyword>
<dbReference type="GO" id="GO:0003700">
    <property type="term" value="F:DNA-binding transcription factor activity"/>
    <property type="evidence" value="ECO:0007669"/>
    <property type="project" value="TreeGrafter"/>
</dbReference>
<protein>
    <submittedName>
        <fullName evidence="3">Helix-turn-helix XrE-family like protein</fullName>
    </submittedName>
</protein>
<reference evidence="3" key="1">
    <citation type="submission" date="2024-03" db="EMBL/GenBank/DDBJ databases">
        <title>Diverse circular DNA viruses in blood, oral, and fecal samples of captive lemurs.</title>
        <authorList>
            <person name="Paietta E.N."/>
            <person name="Kraberger S."/>
            <person name="Lund M.C."/>
            <person name="Custer J.M."/>
            <person name="Vargas K.M."/>
            <person name="Ehmke E.E."/>
            <person name="Yoder A.D."/>
            <person name="Varsani A."/>
        </authorList>
    </citation>
    <scope>NUCLEOTIDE SEQUENCE</scope>
    <source>
        <strain evidence="3">Duke_26_2</strain>
    </source>
</reference>
<dbReference type="InterPro" id="IPR001387">
    <property type="entry name" value="Cro/C1-type_HTH"/>
</dbReference>
<evidence type="ECO:0000259" key="2">
    <source>
        <dbReference type="PROSITE" id="PS50943"/>
    </source>
</evidence>
<dbReference type="InterPro" id="IPR010982">
    <property type="entry name" value="Lambda_DNA-bd_dom_sf"/>
</dbReference>
<dbReference type="Gene3D" id="1.10.260.40">
    <property type="entry name" value="lambda repressor-like DNA-binding domains"/>
    <property type="match status" value="1"/>
</dbReference>
<organism evidence="3">
    <name type="scientific">Dulem virus 30</name>
    <dbReference type="NCBI Taxonomy" id="3145748"/>
    <lineage>
        <taxon>Viruses</taxon>
        <taxon>Duplodnaviria</taxon>
        <taxon>Heunggongvirae</taxon>
        <taxon>Uroviricota</taxon>
        <taxon>Caudoviricetes</taxon>
    </lineage>
</organism>
<dbReference type="PROSITE" id="PS50943">
    <property type="entry name" value="HTH_CROC1"/>
    <property type="match status" value="1"/>
</dbReference>
<dbReference type="EMBL" id="PP511706">
    <property type="protein sequence ID" value="XCD06722.1"/>
    <property type="molecule type" value="Genomic_DNA"/>
</dbReference>
<sequence>MKLLHIKRLEKNLSLRQLGKNTGITYSYLSQLETGKRNNPSLPLLNSLAKALDVPVSLLLADFSDLNI</sequence>
<dbReference type="PANTHER" id="PTHR46797">
    <property type="entry name" value="HTH-TYPE TRANSCRIPTIONAL REGULATOR"/>
    <property type="match status" value="1"/>
</dbReference>
<proteinExistence type="predicted"/>